<reference evidence="2" key="1">
    <citation type="submission" date="2022-11" db="EMBL/GenBank/DDBJ databases">
        <title>Hoeflea poritis sp. nov., isolated from scleractinian coral Porites lutea.</title>
        <authorList>
            <person name="Zhang G."/>
            <person name="Wei Q."/>
            <person name="Cai L."/>
        </authorList>
    </citation>
    <scope>NUCLEOTIDE SEQUENCE</scope>
    <source>
        <strain evidence="2">E7-10</strain>
    </source>
</reference>
<proteinExistence type="predicted"/>
<name>A0ABT4VUP6_9HYPH</name>
<feature type="transmembrane region" description="Helical" evidence="1">
    <location>
        <begin position="472"/>
        <end position="491"/>
    </location>
</feature>
<evidence type="ECO:0000313" key="3">
    <source>
        <dbReference type="Proteomes" id="UP001148313"/>
    </source>
</evidence>
<gene>
    <name evidence="2" type="ORF">OOZ53_23925</name>
</gene>
<feature type="transmembrane region" description="Helical" evidence="1">
    <location>
        <begin position="69"/>
        <end position="88"/>
    </location>
</feature>
<keyword evidence="1" id="KW-0472">Membrane</keyword>
<feature type="transmembrane region" description="Helical" evidence="1">
    <location>
        <begin position="45"/>
        <end position="62"/>
    </location>
</feature>
<feature type="transmembrane region" description="Helical" evidence="1">
    <location>
        <begin position="299"/>
        <end position="319"/>
    </location>
</feature>
<feature type="transmembrane region" description="Helical" evidence="1">
    <location>
        <begin position="223"/>
        <end position="243"/>
    </location>
</feature>
<feature type="transmembrane region" description="Helical" evidence="1">
    <location>
        <begin position="276"/>
        <end position="293"/>
    </location>
</feature>
<sequence length="492" mass="52055">MATEHQGEAVSDLPVARMPGAPFAIICCTLCLAVIWAALSDHGPAHGASAILFVLFCGFGISRFGTRERVLMVIALLVSGTAFLMRGGEALEPVVEDMSRAAYLAAFMMLILTLRDGAFSSRSVLGIGQYLTSQPPGRRYFALHIGGHFLGTLLNFGAISLLGPLVLRGVRAAEAEGDPPGLSRIRLRRQISALSRGFSWFNIWAPTAIAQAVVLTTVPGSRAGTIALVGIIIAFIVLWVGWAEDRVTGHRARMRFAESGFRVDLSQAPPFPVQSLLRFLSVGAGLLGLAWLVSRLSAIPFVSAIMISALPLTVLWMIAQSVTGSIADIGTLRQKIWQLPRVAIPSGSPEAATLGLAGYIGILGATLVDRSWFASLLSGTHLSPAIVYVIVSGLIPLASCIGLPPMMLVTFLGGLLVSIPELGLDPSMLGLSLLVGWALNLTGSPFGATSLLLSRVAGISGITHAWRWNGTFTVLSWIVAAIVIFIASRIFA</sequence>
<keyword evidence="1" id="KW-0812">Transmembrane</keyword>
<feature type="transmembrane region" description="Helical" evidence="1">
    <location>
        <begin position="100"/>
        <end position="119"/>
    </location>
</feature>
<feature type="transmembrane region" description="Helical" evidence="1">
    <location>
        <begin position="351"/>
        <end position="373"/>
    </location>
</feature>
<evidence type="ECO:0000256" key="1">
    <source>
        <dbReference type="SAM" id="Phobius"/>
    </source>
</evidence>
<evidence type="ECO:0000313" key="2">
    <source>
        <dbReference type="EMBL" id="MDA4848428.1"/>
    </source>
</evidence>
<dbReference type="RefSeq" id="WP_271092295.1">
    <property type="nucleotide sequence ID" value="NZ_JAPJZH010000023.1"/>
</dbReference>
<dbReference type="EMBL" id="JAPJZH010000023">
    <property type="protein sequence ID" value="MDA4848428.1"/>
    <property type="molecule type" value="Genomic_DNA"/>
</dbReference>
<keyword evidence="3" id="KW-1185">Reference proteome</keyword>
<keyword evidence="1" id="KW-1133">Transmembrane helix</keyword>
<protein>
    <submittedName>
        <fullName evidence="2">Uncharacterized protein</fullName>
    </submittedName>
</protein>
<feature type="transmembrane region" description="Helical" evidence="1">
    <location>
        <begin position="21"/>
        <end position="39"/>
    </location>
</feature>
<comment type="caution">
    <text evidence="2">The sequence shown here is derived from an EMBL/GenBank/DDBJ whole genome shotgun (WGS) entry which is preliminary data.</text>
</comment>
<feature type="transmembrane region" description="Helical" evidence="1">
    <location>
        <begin position="140"/>
        <end position="162"/>
    </location>
</feature>
<dbReference type="Proteomes" id="UP001148313">
    <property type="component" value="Unassembled WGS sequence"/>
</dbReference>
<feature type="transmembrane region" description="Helical" evidence="1">
    <location>
        <begin position="385"/>
        <end position="417"/>
    </location>
</feature>
<organism evidence="2 3">
    <name type="scientific">Hoeflea poritis</name>
    <dbReference type="NCBI Taxonomy" id="2993659"/>
    <lineage>
        <taxon>Bacteria</taxon>
        <taxon>Pseudomonadati</taxon>
        <taxon>Pseudomonadota</taxon>
        <taxon>Alphaproteobacteria</taxon>
        <taxon>Hyphomicrobiales</taxon>
        <taxon>Rhizobiaceae</taxon>
        <taxon>Hoeflea</taxon>
    </lineage>
</organism>
<accession>A0ABT4VUP6</accession>
<feature type="transmembrane region" description="Helical" evidence="1">
    <location>
        <begin position="429"/>
        <end position="452"/>
    </location>
</feature>